<keyword evidence="3" id="KW-1185">Reference proteome</keyword>
<feature type="region of interest" description="Disordered" evidence="1">
    <location>
        <begin position="1"/>
        <end position="152"/>
    </location>
</feature>
<dbReference type="OrthoDB" id="8277693at2"/>
<sequence>MRSPWRFLADLTARPKPKQPLLPAPVPESPTDEANDGRASVSAAGSLDQTDTAEITQLDEADQAAPPELVAVVDDRAPTADARVSNPHPDPLELAMDKPATDATSTRSDEAIVSKAGKKRAKRIEQGHVERPSSSVLRPDDVSEQPATSARPAFLDEVLTLDVEIADLKVALAQRLKQQNAQLRRMLERFENR</sequence>
<dbReference type="Proteomes" id="UP000199101">
    <property type="component" value="Unassembled WGS sequence"/>
</dbReference>
<evidence type="ECO:0000313" key="3">
    <source>
        <dbReference type="Proteomes" id="UP000199101"/>
    </source>
</evidence>
<reference evidence="3" key="1">
    <citation type="submission" date="2016-08" db="EMBL/GenBank/DDBJ databases">
        <authorList>
            <person name="Varghese N."/>
            <person name="Submissions Spin"/>
        </authorList>
    </citation>
    <scope>NUCLEOTIDE SEQUENCE [LARGE SCALE GENOMIC DNA]</scope>
    <source>
        <strain evidence="3">HAMBI 2975</strain>
    </source>
</reference>
<dbReference type="RefSeq" id="WP_092718078.1">
    <property type="nucleotide sequence ID" value="NZ_FMAG01000010.1"/>
</dbReference>
<evidence type="ECO:0000313" key="2">
    <source>
        <dbReference type="EMBL" id="SCB46985.1"/>
    </source>
</evidence>
<name>A0A1C3X483_9HYPH</name>
<proteinExistence type="predicted"/>
<feature type="compositionally biased region" description="Pro residues" evidence="1">
    <location>
        <begin position="18"/>
        <end position="28"/>
    </location>
</feature>
<evidence type="ECO:0000256" key="1">
    <source>
        <dbReference type="SAM" id="MobiDB-lite"/>
    </source>
</evidence>
<gene>
    <name evidence="2" type="ORF">GA0061103_0055</name>
</gene>
<dbReference type="EMBL" id="FMAG01000010">
    <property type="protein sequence ID" value="SCB46985.1"/>
    <property type="molecule type" value="Genomic_DNA"/>
</dbReference>
<protein>
    <submittedName>
        <fullName evidence="2">Uncharacterized protein</fullName>
    </submittedName>
</protein>
<dbReference type="AlphaFoldDB" id="A0A1C3X483"/>
<organism evidence="2 3">
    <name type="scientific">Rhizobium multihospitium</name>
    <dbReference type="NCBI Taxonomy" id="410764"/>
    <lineage>
        <taxon>Bacteria</taxon>
        <taxon>Pseudomonadati</taxon>
        <taxon>Pseudomonadota</taxon>
        <taxon>Alphaproteobacteria</taxon>
        <taxon>Hyphomicrobiales</taxon>
        <taxon>Rhizobiaceae</taxon>
        <taxon>Rhizobium/Agrobacterium group</taxon>
        <taxon>Rhizobium</taxon>
    </lineage>
</organism>
<accession>A0A1C3X483</accession>